<dbReference type="EMBL" id="CP042652">
    <property type="protein sequence ID" value="QKE28450.1"/>
    <property type="molecule type" value="Genomic_DNA"/>
</dbReference>
<dbReference type="InterPro" id="IPR006660">
    <property type="entry name" value="Arsenate_reductase-like"/>
</dbReference>
<dbReference type="Pfam" id="PF03960">
    <property type="entry name" value="ArsC"/>
    <property type="match status" value="1"/>
</dbReference>
<proteinExistence type="inferred from homology"/>
<comment type="similarity">
    <text evidence="1 2">Belongs to the ArsC family.</text>
</comment>
<dbReference type="KEGG" id="paco:AACT_1271"/>
<evidence type="ECO:0000256" key="1">
    <source>
        <dbReference type="ARBA" id="ARBA00007198"/>
    </source>
</evidence>
<dbReference type="Proteomes" id="UP000503483">
    <property type="component" value="Chromosome"/>
</dbReference>
<dbReference type="SUPFAM" id="SSF52833">
    <property type="entry name" value="Thioredoxin-like"/>
    <property type="match status" value="1"/>
</dbReference>
<evidence type="ECO:0000313" key="3">
    <source>
        <dbReference type="EMBL" id="QKE28450.1"/>
    </source>
</evidence>
<dbReference type="AlphaFoldDB" id="A0A6M8ED79"/>
<name>A0A6M8ED79_9BACT</name>
<protein>
    <submittedName>
        <fullName evidence="3">Arsenate reductase (ArsC) family protein</fullName>
    </submittedName>
</protein>
<accession>A0A6M8ED79</accession>
<reference evidence="3 4" key="1">
    <citation type="submission" date="2019-08" db="EMBL/GenBank/DDBJ databases">
        <title>Complete genome sequence of Arcobacter acticola.</title>
        <authorList>
            <person name="Miller W."/>
        </authorList>
    </citation>
    <scope>NUCLEOTIDE SEQUENCE [LARGE SCALE GENOMIC DNA]</scope>
    <source>
        <strain evidence="3 4">KCTC 52212</strain>
    </source>
</reference>
<dbReference type="PANTHER" id="PTHR30041">
    <property type="entry name" value="ARSENATE REDUCTASE"/>
    <property type="match status" value="1"/>
</dbReference>
<evidence type="ECO:0000256" key="2">
    <source>
        <dbReference type="PROSITE-ProRule" id="PRU01282"/>
    </source>
</evidence>
<keyword evidence="4" id="KW-1185">Reference proteome</keyword>
<gene>
    <name evidence="3" type="ORF">AACT_1271</name>
</gene>
<dbReference type="Gene3D" id="3.40.30.10">
    <property type="entry name" value="Glutaredoxin"/>
    <property type="match status" value="1"/>
</dbReference>
<dbReference type="RefSeq" id="WP_172126023.1">
    <property type="nucleotide sequence ID" value="NZ_CP042652.1"/>
</dbReference>
<dbReference type="PROSITE" id="PS51353">
    <property type="entry name" value="ARSC"/>
    <property type="match status" value="1"/>
</dbReference>
<dbReference type="PANTHER" id="PTHR30041:SF8">
    <property type="entry name" value="PROTEIN YFFB"/>
    <property type="match status" value="1"/>
</dbReference>
<dbReference type="InterPro" id="IPR036249">
    <property type="entry name" value="Thioredoxin-like_sf"/>
</dbReference>
<evidence type="ECO:0000313" key="4">
    <source>
        <dbReference type="Proteomes" id="UP000503483"/>
    </source>
</evidence>
<organism evidence="3 4">
    <name type="scientific">Arcobacter acticola</name>
    <dbReference type="NCBI Taxonomy" id="1849015"/>
    <lineage>
        <taxon>Bacteria</taxon>
        <taxon>Pseudomonadati</taxon>
        <taxon>Campylobacterota</taxon>
        <taxon>Epsilonproteobacteria</taxon>
        <taxon>Campylobacterales</taxon>
        <taxon>Arcobacteraceae</taxon>
        <taxon>Arcobacter</taxon>
    </lineage>
</organism>
<sequence>MANFAFYNFIFYEKTGCSGNAKQKELLKNHNISFTVKSLLDEKWTFESLNEFFKGLEVKDMFNPFAPQIKDEKINILNIKKDEAINLMIKEPILIKRPLLDINGIKLCGFNLEQINKLLNVNIDTNKKLNTCSSSDTCTNV</sequence>